<dbReference type="EMBL" id="CP015506">
    <property type="protein sequence ID" value="AND42322.1"/>
    <property type="molecule type" value="Genomic_DNA"/>
</dbReference>
<reference evidence="1 2" key="1">
    <citation type="submission" date="2016-04" db="EMBL/GenBank/DDBJ databases">
        <title>Complete genome sequence of Bacillus oceanisediminis strain 2691.</title>
        <authorList>
            <person name="Jeong H."/>
            <person name="Kim H.J."/>
            <person name="Lee D.-W."/>
        </authorList>
    </citation>
    <scope>NUCLEOTIDE SEQUENCE [LARGE SCALE GENOMIC DNA]</scope>
    <source>
        <strain evidence="1 2">2691</strain>
    </source>
</reference>
<proteinExistence type="predicted"/>
<sequence length="63" mass="7260">MTVPFPVNVNITNRNGKPANRIAHFANRLLESAYRMTKPAYRGENSAIRPFRTTAFIKKRQRA</sequence>
<dbReference type="KEGG" id="bon:A361_25280"/>
<gene>
    <name evidence="1" type="ORF">A361_25280</name>
</gene>
<evidence type="ECO:0000313" key="2">
    <source>
        <dbReference type="Proteomes" id="UP000077856"/>
    </source>
</evidence>
<organism evidence="1 2">
    <name type="scientific">Cytobacillus oceanisediminis 2691</name>
    <dbReference type="NCBI Taxonomy" id="1196031"/>
    <lineage>
        <taxon>Bacteria</taxon>
        <taxon>Bacillati</taxon>
        <taxon>Bacillota</taxon>
        <taxon>Bacilli</taxon>
        <taxon>Bacillales</taxon>
        <taxon>Bacillaceae</taxon>
        <taxon>Cytobacillus</taxon>
    </lineage>
</organism>
<name>A0A160MG93_9BACI</name>
<evidence type="ECO:0000313" key="1">
    <source>
        <dbReference type="EMBL" id="AND42322.1"/>
    </source>
</evidence>
<accession>A0A160MG93</accession>
<dbReference type="AlphaFoldDB" id="A0A160MG93"/>
<protein>
    <submittedName>
        <fullName evidence="1">Uncharacterized protein</fullName>
    </submittedName>
</protein>
<dbReference type="STRING" id="1196031.A361_25280"/>
<dbReference type="Proteomes" id="UP000077856">
    <property type="component" value="Chromosome"/>
</dbReference>